<dbReference type="Gene3D" id="3.10.25.10">
    <property type="entry name" value="Formyl transferase, C-terminal domain"/>
    <property type="match status" value="1"/>
</dbReference>
<dbReference type="GeneID" id="5728690"/>
<dbReference type="SUPFAM" id="SSF50486">
    <property type="entry name" value="FMT C-terminal domain-like"/>
    <property type="match status" value="1"/>
</dbReference>
<dbReference type="InterPro" id="IPR005793">
    <property type="entry name" value="Formyl_trans_C"/>
</dbReference>
<dbReference type="Gene3D" id="3.40.50.170">
    <property type="entry name" value="Formyl transferase, N-terminal domain"/>
    <property type="match status" value="1"/>
</dbReference>
<dbReference type="PANTHER" id="PTHR11138">
    <property type="entry name" value="METHIONYL-TRNA FORMYLTRANSFERASE"/>
    <property type="match status" value="1"/>
</dbReference>
<dbReference type="InParanoid" id="A0A2K3D5I7"/>
<dbReference type="InterPro" id="IPR044135">
    <property type="entry name" value="Met-tRNA-FMT_C"/>
</dbReference>
<accession>A0A2K3D5I7</accession>
<dbReference type="STRING" id="3055.A0A2K3D5I7"/>
<dbReference type="PANTHER" id="PTHR11138:SF5">
    <property type="entry name" value="METHIONYL-TRNA FORMYLTRANSFERASE, MITOCHONDRIAL"/>
    <property type="match status" value="1"/>
</dbReference>
<dbReference type="EMBL" id="CM008973">
    <property type="protein sequence ID" value="PNW75787.1"/>
    <property type="molecule type" value="Genomic_DNA"/>
</dbReference>
<dbReference type="InterPro" id="IPR037022">
    <property type="entry name" value="Formyl_trans_C_sf"/>
</dbReference>
<comment type="similarity">
    <text evidence="1">Belongs to the Fmt family.</text>
</comment>
<dbReference type="EC" id="2.1.2.9" evidence="2"/>
<dbReference type="InterPro" id="IPR002376">
    <property type="entry name" value="Formyl_transf_N"/>
</dbReference>
<dbReference type="Pfam" id="PF02911">
    <property type="entry name" value="Formyl_trans_C"/>
    <property type="match status" value="1"/>
</dbReference>
<dbReference type="InterPro" id="IPR005794">
    <property type="entry name" value="Fmt"/>
</dbReference>
<dbReference type="FunCoup" id="A0A2K3D5I7">
    <property type="interactions" value="887"/>
</dbReference>
<dbReference type="Gramene" id="PNW75787">
    <property type="protein sequence ID" value="PNW75787"/>
    <property type="gene ID" value="CHLRE_12g560550v5"/>
</dbReference>
<dbReference type="GO" id="GO:0005739">
    <property type="term" value="C:mitochondrion"/>
    <property type="evidence" value="ECO:0000318"/>
    <property type="project" value="GO_Central"/>
</dbReference>
<keyword evidence="5" id="KW-0648">Protein biosynthesis</keyword>
<dbReference type="InterPro" id="IPR011034">
    <property type="entry name" value="Formyl_transferase-like_C_sf"/>
</dbReference>
<dbReference type="FunFam" id="3.40.50.170:FF:000010">
    <property type="entry name" value="Methionyl-tRNA formyltransferase"/>
    <property type="match status" value="1"/>
</dbReference>
<dbReference type="InterPro" id="IPR036477">
    <property type="entry name" value="Formyl_transf_N_sf"/>
</dbReference>
<feature type="domain" description="Formyl transferase N-terminal" evidence="6">
    <location>
        <begin position="45"/>
        <end position="231"/>
    </location>
</feature>
<dbReference type="Pfam" id="PF00551">
    <property type="entry name" value="Formyl_trans_N"/>
    <property type="match status" value="1"/>
</dbReference>
<dbReference type="OrthoDB" id="10268103at2759"/>
<sequence length="399" mass="42075">MLVGKQWRPFTAARAPTGRHAGHGACSRRLVVTAQASANGDRKQRVVFLGTPDVAAGVLQQLLTASQQPGAQFEVAMVVSQPGKPRGRGNRAVAQPSPVEALARDSGLLAPEAILCPARAKEESFLAALSELQPDLAVTAAYGNMLPQRFLDTPRLGTLNVHPSLLPRYRGAAPVQRALEDGVRETGVSVAYTVLACDAGPVLAQQRVAVDPDIQAPELLTQLFGLGTQLLLDRLPDVWAGRGQQLAVPQDESQVLHAAKLGREESMLDFARDSAEVTHNRVRGFAGWPGTSARFEVTDEASGASEVIEVKILRTRLPSQSRGGADSSAPGAAGAAIVFEGDAMLVPCACGGVLEVLQVQPPTKKAMAAKDWKNGLRGKRLALPAEQSQVQTQQAVAAA</sequence>
<dbReference type="RefSeq" id="XP_042918836.1">
    <property type="nucleotide sequence ID" value="XM_043069168.1"/>
</dbReference>
<keyword evidence="9" id="KW-1185">Reference proteome</keyword>
<dbReference type="GO" id="GO:0004479">
    <property type="term" value="F:methionyl-tRNA formyltransferase activity"/>
    <property type="evidence" value="ECO:0000318"/>
    <property type="project" value="GO_Central"/>
</dbReference>
<evidence type="ECO:0000259" key="7">
    <source>
        <dbReference type="Pfam" id="PF02911"/>
    </source>
</evidence>
<evidence type="ECO:0000313" key="8">
    <source>
        <dbReference type="EMBL" id="PNW75787.1"/>
    </source>
</evidence>
<organism evidence="8 9">
    <name type="scientific">Chlamydomonas reinhardtii</name>
    <name type="common">Chlamydomonas smithii</name>
    <dbReference type="NCBI Taxonomy" id="3055"/>
    <lineage>
        <taxon>Eukaryota</taxon>
        <taxon>Viridiplantae</taxon>
        <taxon>Chlorophyta</taxon>
        <taxon>core chlorophytes</taxon>
        <taxon>Chlorophyceae</taxon>
        <taxon>CS clade</taxon>
        <taxon>Chlamydomonadales</taxon>
        <taxon>Chlamydomonadaceae</taxon>
        <taxon>Chlamydomonas</taxon>
    </lineage>
</organism>
<gene>
    <name evidence="8" type="ORF">CHLRE_12g560550v5</name>
</gene>
<dbReference type="AlphaFoldDB" id="A0A2K3D5I7"/>
<dbReference type="NCBIfam" id="TIGR00460">
    <property type="entry name" value="fmt"/>
    <property type="match status" value="1"/>
</dbReference>
<evidence type="ECO:0000256" key="5">
    <source>
        <dbReference type="ARBA" id="ARBA00022917"/>
    </source>
</evidence>
<dbReference type="KEGG" id="cre:CHLRE_12g560550v5"/>
<dbReference type="OMA" id="GITTMLM"/>
<proteinExistence type="inferred from homology"/>
<dbReference type="SUPFAM" id="SSF53328">
    <property type="entry name" value="Formyltransferase"/>
    <property type="match status" value="1"/>
</dbReference>
<evidence type="ECO:0000256" key="1">
    <source>
        <dbReference type="ARBA" id="ARBA00010699"/>
    </source>
</evidence>
<reference evidence="8 9" key="1">
    <citation type="journal article" date="2007" name="Science">
        <title>The Chlamydomonas genome reveals the evolution of key animal and plant functions.</title>
        <authorList>
            <person name="Merchant S.S."/>
            <person name="Prochnik S.E."/>
            <person name="Vallon O."/>
            <person name="Harris E.H."/>
            <person name="Karpowicz S.J."/>
            <person name="Witman G.B."/>
            <person name="Terry A."/>
            <person name="Salamov A."/>
            <person name="Fritz-Laylin L.K."/>
            <person name="Marechal-Drouard L."/>
            <person name="Marshall W.F."/>
            <person name="Qu L.H."/>
            <person name="Nelson D.R."/>
            <person name="Sanderfoot A.A."/>
            <person name="Spalding M.H."/>
            <person name="Kapitonov V.V."/>
            <person name="Ren Q."/>
            <person name="Ferris P."/>
            <person name="Lindquist E."/>
            <person name="Shapiro H."/>
            <person name="Lucas S.M."/>
            <person name="Grimwood J."/>
            <person name="Schmutz J."/>
            <person name="Cardol P."/>
            <person name="Cerutti H."/>
            <person name="Chanfreau G."/>
            <person name="Chen C.L."/>
            <person name="Cognat V."/>
            <person name="Croft M.T."/>
            <person name="Dent R."/>
            <person name="Dutcher S."/>
            <person name="Fernandez E."/>
            <person name="Fukuzawa H."/>
            <person name="Gonzalez-Ballester D."/>
            <person name="Gonzalez-Halphen D."/>
            <person name="Hallmann A."/>
            <person name="Hanikenne M."/>
            <person name="Hippler M."/>
            <person name="Inwood W."/>
            <person name="Jabbari K."/>
            <person name="Kalanon M."/>
            <person name="Kuras R."/>
            <person name="Lefebvre P.A."/>
            <person name="Lemaire S.D."/>
            <person name="Lobanov A.V."/>
            <person name="Lohr M."/>
            <person name="Manuell A."/>
            <person name="Meier I."/>
            <person name="Mets L."/>
            <person name="Mittag M."/>
            <person name="Mittelmeier T."/>
            <person name="Moroney J.V."/>
            <person name="Moseley J."/>
            <person name="Napoli C."/>
            <person name="Nedelcu A.M."/>
            <person name="Niyogi K."/>
            <person name="Novoselov S.V."/>
            <person name="Paulsen I.T."/>
            <person name="Pazour G."/>
            <person name="Purton S."/>
            <person name="Ral J.P."/>
            <person name="Riano-Pachon D.M."/>
            <person name="Riekhof W."/>
            <person name="Rymarquis L."/>
            <person name="Schroda M."/>
            <person name="Stern D."/>
            <person name="Umen J."/>
            <person name="Willows R."/>
            <person name="Wilson N."/>
            <person name="Zimmer S.L."/>
            <person name="Allmer J."/>
            <person name="Balk J."/>
            <person name="Bisova K."/>
            <person name="Chen C.J."/>
            <person name="Elias M."/>
            <person name="Gendler K."/>
            <person name="Hauser C."/>
            <person name="Lamb M.R."/>
            <person name="Ledford H."/>
            <person name="Long J.C."/>
            <person name="Minagawa J."/>
            <person name="Page M.D."/>
            <person name="Pan J."/>
            <person name="Pootakham W."/>
            <person name="Roje S."/>
            <person name="Rose A."/>
            <person name="Stahlberg E."/>
            <person name="Terauchi A.M."/>
            <person name="Yang P."/>
            <person name="Ball S."/>
            <person name="Bowler C."/>
            <person name="Dieckmann C.L."/>
            <person name="Gladyshev V.N."/>
            <person name="Green P."/>
            <person name="Jorgensen R."/>
            <person name="Mayfield S."/>
            <person name="Mueller-Roeber B."/>
            <person name="Rajamani S."/>
            <person name="Sayre R.T."/>
            <person name="Brokstein P."/>
            <person name="Dubchak I."/>
            <person name="Goodstein D."/>
            <person name="Hornick L."/>
            <person name="Huang Y.W."/>
            <person name="Jhaveri J."/>
            <person name="Luo Y."/>
            <person name="Martinez D."/>
            <person name="Ngau W.C."/>
            <person name="Otillar B."/>
            <person name="Poliakov A."/>
            <person name="Porter A."/>
            <person name="Szajkowski L."/>
            <person name="Werner G."/>
            <person name="Zhou K."/>
            <person name="Grigoriev I.V."/>
            <person name="Rokhsar D.S."/>
            <person name="Grossman A.R."/>
        </authorList>
    </citation>
    <scope>NUCLEOTIDE SEQUENCE [LARGE SCALE GENOMIC DNA]</scope>
    <source>
        <strain evidence="9">CC-503</strain>
    </source>
</reference>
<protein>
    <recommendedName>
        <fullName evidence="3">Methionyl-tRNA formyltransferase, mitochondrial</fullName>
        <ecNumber evidence="2">2.1.2.9</ecNumber>
    </recommendedName>
</protein>
<dbReference type="ExpressionAtlas" id="A0A2K3D5I7">
    <property type="expression patterns" value="baseline and differential"/>
</dbReference>
<evidence type="ECO:0000256" key="4">
    <source>
        <dbReference type="ARBA" id="ARBA00022679"/>
    </source>
</evidence>
<dbReference type="Proteomes" id="UP000006906">
    <property type="component" value="Chromosome 12"/>
</dbReference>
<evidence type="ECO:0000259" key="6">
    <source>
        <dbReference type="Pfam" id="PF00551"/>
    </source>
</evidence>
<dbReference type="InterPro" id="IPR041711">
    <property type="entry name" value="Met-tRNA-FMT_N"/>
</dbReference>
<dbReference type="PaxDb" id="3055-EDO96594"/>
<evidence type="ECO:0000256" key="3">
    <source>
        <dbReference type="ARBA" id="ARBA00014185"/>
    </source>
</evidence>
<evidence type="ECO:0000256" key="2">
    <source>
        <dbReference type="ARBA" id="ARBA00012261"/>
    </source>
</evidence>
<name>A0A2K3D5I7_CHLRE</name>
<dbReference type="CDD" id="cd08646">
    <property type="entry name" value="FMT_core_Met-tRNA-FMT_N"/>
    <property type="match status" value="1"/>
</dbReference>
<dbReference type="CDD" id="cd08704">
    <property type="entry name" value="Met_tRNA_FMT_C"/>
    <property type="match status" value="1"/>
</dbReference>
<evidence type="ECO:0000313" key="9">
    <source>
        <dbReference type="Proteomes" id="UP000006906"/>
    </source>
</evidence>
<feature type="domain" description="Formyl transferase C-terminal" evidence="7">
    <location>
        <begin position="261"/>
        <end position="376"/>
    </location>
</feature>
<dbReference type="GO" id="GO:0071951">
    <property type="term" value="P:conversion of methionyl-tRNA to N-formyl-methionyl-tRNA"/>
    <property type="evidence" value="ECO:0000318"/>
    <property type="project" value="GO_Central"/>
</dbReference>
<keyword evidence="4" id="KW-0808">Transferase</keyword>
<dbReference type="HAMAP" id="MF_00182">
    <property type="entry name" value="Formyl_trans"/>
    <property type="match status" value="1"/>
</dbReference>